<feature type="compositionally biased region" description="Low complexity" evidence="1">
    <location>
        <begin position="401"/>
        <end position="417"/>
    </location>
</feature>
<evidence type="ECO:0000313" key="3">
    <source>
        <dbReference type="EMBL" id="AXI76529.1"/>
    </source>
</evidence>
<feature type="region of interest" description="Disordered" evidence="1">
    <location>
        <begin position="265"/>
        <end position="294"/>
    </location>
</feature>
<dbReference type="Proteomes" id="UP000249340">
    <property type="component" value="Chromosome"/>
</dbReference>
<name>A0A345SS24_9ACTN</name>
<dbReference type="KEGG" id="stri:C7M71_002625"/>
<feature type="compositionally biased region" description="Basic residues" evidence="1">
    <location>
        <begin position="1"/>
        <end position="12"/>
    </location>
</feature>
<keyword evidence="4" id="KW-1185">Reference proteome</keyword>
<dbReference type="InterPro" id="IPR022291">
    <property type="entry name" value="Bacteriocin_synth_cyclodeHase"/>
</dbReference>
<dbReference type="EMBL" id="CP031264">
    <property type="protein sequence ID" value="AXI76529.1"/>
    <property type="molecule type" value="Genomic_DNA"/>
</dbReference>
<evidence type="ECO:0000259" key="2">
    <source>
        <dbReference type="PROSITE" id="PS51664"/>
    </source>
</evidence>
<feature type="compositionally biased region" description="Basic residues" evidence="1">
    <location>
        <begin position="166"/>
        <end position="180"/>
    </location>
</feature>
<feature type="region of interest" description="Disordered" evidence="1">
    <location>
        <begin position="393"/>
        <end position="417"/>
    </location>
</feature>
<accession>A0A345SS24</accession>
<feature type="compositionally biased region" description="Basic residues" evidence="1">
    <location>
        <begin position="192"/>
        <end position="201"/>
    </location>
</feature>
<dbReference type="Gene3D" id="3.30.160.660">
    <property type="match status" value="1"/>
</dbReference>
<dbReference type="Gene3D" id="3.30.40.250">
    <property type="match status" value="1"/>
</dbReference>
<feature type="compositionally biased region" description="Low complexity" evidence="1">
    <location>
        <begin position="138"/>
        <end position="147"/>
    </location>
</feature>
<dbReference type="AlphaFoldDB" id="A0A345SS24"/>
<evidence type="ECO:0000256" key="1">
    <source>
        <dbReference type="SAM" id="MobiDB-lite"/>
    </source>
</evidence>
<dbReference type="PANTHER" id="PTHR37809:SF1">
    <property type="entry name" value="RIBOSOMAL PROTEIN S12 METHYLTHIOTRANSFERASE ACCESSORY FACTOR YCAO"/>
    <property type="match status" value="1"/>
</dbReference>
<dbReference type="OrthoDB" id="2379922at2"/>
<dbReference type="Gene3D" id="3.30.1330.230">
    <property type="match status" value="1"/>
</dbReference>
<feature type="region of interest" description="Disordered" evidence="1">
    <location>
        <begin position="473"/>
        <end position="506"/>
    </location>
</feature>
<feature type="domain" description="YcaO" evidence="2">
    <location>
        <begin position="551"/>
        <end position="945"/>
    </location>
</feature>
<dbReference type="PROSITE" id="PS51664">
    <property type="entry name" value="YCAO"/>
    <property type="match status" value="1"/>
</dbReference>
<dbReference type="NCBIfam" id="TIGR03882">
    <property type="entry name" value="cyclo_dehyd_2"/>
    <property type="match status" value="1"/>
</dbReference>
<gene>
    <name evidence="3" type="ORF">C7M71_002625</name>
</gene>
<dbReference type="Gene3D" id="3.40.50.720">
    <property type="entry name" value="NAD(P)-binding Rossmann-like Domain"/>
    <property type="match status" value="1"/>
</dbReference>
<feature type="compositionally biased region" description="Low complexity" evidence="1">
    <location>
        <begin position="84"/>
        <end position="97"/>
    </location>
</feature>
<dbReference type="InterPro" id="IPR003776">
    <property type="entry name" value="YcaO-like_dom"/>
</dbReference>
<feature type="region of interest" description="Disordered" evidence="1">
    <location>
        <begin position="1"/>
        <end position="247"/>
    </location>
</feature>
<feature type="compositionally biased region" description="Basic residues" evidence="1">
    <location>
        <begin position="231"/>
        <end position="247"/>
    </location>
</feature>
<organism evidence="3 4">
    <name type="scientific">Peterkaempfera bronchialis</name>
    <dbReference type="NCBI Taxonomy" id="2126346"/>
    <lineage>
        <taxon>Bacteria</taxon>
        <taxon>Bacillati</taxon>
        <taxon>Actinomycetota</taxon>
        <taxon>Actinomycetes</taxon>
        <taxon>Kitasatosporales</taxon>
        <taxon>Streptomycetaceae</taxon>
        <taxon>Peterkaempfera</taxon>
    </lineage>
</organism>
<sequence length="945" mass="101508">MERPGRPGRRRHADPDARLAGHRPAARQPPAAAHRRLGAQPRRGGSGRPARGRTCAGRPGLPAAVATAGRGRGPAGGCRRRFHGSALAARRSAALPGRRADEPSGAAPTGLAGPHRRRPAVAVERHRGLLPALHPRRGTGPTRARLGTGRRRGHHRHPPRPGLGPRPRHSAVRGTRRRGGRSPGRPRTPGAARRRRPRHRADRNPAGRGGARRAPAGREGAGRAGAPPARRPAHRRPGAGRTARRQRAGVVRMTDIAKPDIAKPDIAKPDIAKPDTAAPAVPAAPAAPGHPPRVGPGAPAGWDWPGWAAALGGPDATGPLLACRGGFDVGWERQALAWARTADRPLLSVRITASETLIGPLWTPGGSTGCAGCAQAASLYLRWEPEERFGHDRAERERLEASGSATPPPAGSGTAAAFPPWLGDAVGALATDRHHGIRDTGGLIAVSATGTVTRHRVSRTFRCRVCGDPAPRLLITPSDPPPKARRTVSRPTGAAVPTRGEHPPFALDPERMRAALADPRFGPITRMTRHSAGTYPISETELLVGTPAGMGRAATFREAEAVAVLEAYERMAGYPHGAAILPATSRRTLGDLALDPMTLGHYTERQLASPHSRLRPYHQDAELDWVWSQPLGGGEPLLVPAEIGFFRYRYDLRPPSARERDDPATPPGPRRNFFLDSSSGSALGATYEEASLHALFELAERDAFLLAWHRARPLPRIDPAVIRDPDSRMMLRLAEERGYDVHLLVATDRIPVPAVWALAIRRDRMIPASFSTAGCHPDPEEAVRAALWELTQMVSAGLVWDPAEYAHTIDDPWPIQTIAEHWRRSTFPELLPRIERVLGGPDVTLEEAFPDWPHALVRAAAGDVRGALEFTAELFRQAGLDRILVVDQSTPEHTAHGMSAVKAVVPGIVPMCFGHAQQRLAGLGRLLDTLGAPEADIPFDPHPFP</sequence>
<protein>
    <recommendedName>
        <fullName evidence="2">YcaO domain-containing protein</fullName>
    </recommendedName>
</protein>
<feature type="compositionally biased region" description="Low complexity" evidence="1">
    <location>
        <begin position="26"/>
        <end position="53"/>
    </location>
</feature>
<feature type="compositionally biased region" description="Basic residues" evidence="1">
    <location>
        <begin position="148"/>
        <end position="159"/>
    </location>
</feature>
<dbReference type="Pfam" id="PF02624">
    <property type="entry name" value="YcaO"/>
    <property type="match status" value="1"/>
</dbReference>
<evidence type="ECO:0000313" key="4">
    <source>
        <dbReference type="Proteomes" id="UP000249340"/>
    </source>
</evidence>
<proteinExistence type="predicted"/>
<feature type="compositionally biased region" description="Low complexity" evidence="1">
    <location>
        <begin position="212"/>
        <end position="228"/>
    </location>
</feature>
<feature type="compositionally biased region" description="Low complexity" evidence="1">
    <location>
        <begin position="277"/>
        <end position="287"/>
    </location>
</feature>
<dbReference type="PANTHER" id="PTHR37809">
    <property type="entry name" value="RIBOSOMAL PROTEIN S12 METHYLTHIOTRANSFERASE ACCESSORY FACTOR YCAO"/>
    <property type="match status" value="1"/>
</dbReference>
<reference evidence="4" key="1">
    <citation type="submission" date="2018-07" db="EMBL/GenBank/DDBJ databases">
        <title>Streptacidiphilus bronchialis DSM 106435 chromosome.</title>
        <authorList>
            <person name="Batra D."/>
            <person name="Gulvik C.A."/>
        </authorList>
    </citation>
    <scope>NUCLEOTIDE SEQUENCE [LARGE SCALE GENOMIC DNA]</scope>
    <source>
        <strain evidence="4">DSM 106435</strain>
    </source>
</reference>